<evidence type="ECO:0000313" key="2">
    <source>
        <dbReference type="EMBL" id="MDB8687724.1"/>
    </source>
</evidence>
<proteinExistence type="predicted"/>
<dbReference type="SMART" id="SM00530">
    <property type="entry name" value="HTH_XRE"/>
    <property type="match status" value="1"/>
</dbReference>
<dbReference type="Pfam" id="PF13443">
    <property type="entry name" value="HTH_26"/>
    <property type="match status" value="1"/>
</dbReference>
<dbReference type="InterPro" id="IPR010982">
    <property type="entry name" value="Lambda_DNA-bd_dom_sf"/>
</dbReference>
<feature type="domain" description="HTH cro/C1-type" evidence="1">
    <location>
        <begin position="21"/>
        <end position="59"/>
    </location>
</feature>
<comment type="caution">
    <text evidence="2">The sequence shown here is derived from an EMBL/GenBank/DDBJ whole genome shotgun (WGS) entry which is preliminary data.</text>
</comment>
<sequence>MYEKFEALLKENKVTPYRVHKETGISTATLSDWKNGKSEPKKDKIEKICEYFNVPLSYFYGNDANVEKSSLTKRDSKQIEAILSDTEALLKQDGLMFDGDPASPEAIESILSAMKIGMEMAKQKNKEKYTPKKYKKD</sequence>
<protein>
    <submittedName>
        <fullName evidence="2">Helix-turn-helix transcriptional regulator</fullName>
    </submittedName>
</protein>
<reference evidence="2" key="1">
    <citation type="submission" date="2023-01" db="EMBL/GenBank/DDBJ databases">
        <title>Human gut microbiome strain richness.</title>
        <authorList>
            <person name="Chen-Liaw A."/>
        </authorList>
    </citation>
    <scope>NUCLEOTIDE SEQUENCE</scope>
    <source>
        <strain evidence="2">RTP21484st1_H11_RTP21484_190118</strain>
    </source>
</reference>
<dbReference type="Gene3D" id="1.10.260.40">
    <property type="entry name" value="lambda repressor-like DNA-binding domains"/>
    <property type="match status" value="1"/>
</dbReference>
<dbReference type="PROSITE" id="PS50943">
    <property type="entry name" value="HTH_CROC1"/>
    <property type="match status" value="1"/>
</dbReference>
<dbReference type="GO" id="GO:0003677">
    <property type="term" value="F:DNA binding"/>
    <property type="evidence" value="ECO:0007669"/>
    <property type="project" value="InterPro"/>
</dbReference>
<dbReference type="AlphaFoldDB" id="A0AAW6DHS8"/>
<evidence type="ECO:0000313" key="3">
    <source>
        <dbReference type="Proteomes" id="UP001212160"/>
    </source>
</evidence>
<dbReference type="RefSeq" id="WP_195518829.1">
    <property type="nucleotide sequence ID" value="NZ_JADNOC010000028.1"/>
</dbReference>
<dbReference type="Proteomes" id="UP001212160">
    <property type="component" value="Unassembled WGS sequence"/>
</dbReference>
<organism evidence="2 3">
    <name type="scientific">Mediterraneibacter gnavus</name>
    <name type="common">Ruminococcus gnavus</name>
    <dbReference type="NCBI Taxonomy" id="33038"/>
    <lineage>
        <taxon>Bacteria</taxon>
        <taxon>Bacillati</taxon>
        <taxon>Bacillota</taxon>
        <taxon>Clostridia</taxon>
        <taxon>Lachnospirales</taxon>
        <taxon>Lachnospiraceae</taxon>
        <taxon>Mediterraneibacter</taxon>
    </lineage>
</organism>
<evidence type="ECO:0000259" key="1">
    <source>
        <dbReference type="PROSITE" id="PS50943"/>
    </source>
</evidence>
<name>A0AAW6DHS8_MEDGN</name>
<dbReference type="EMBL" id="JAQMLA010000047">
    <property type="protein sequence ID" value="MDB8687724.1"/>
    <property type="molecule type" value="Genomic_DNA"/>
</dbReference>
<dbReference type="SUPFAM" id="SSF47413">
    <property type="entry name" value="lambda repressor-like DNA-binding domains"/>
    <property type="match status" value="1"/>
</dbReference>
<accession>A0AAW6DHS8</accession>
<dbReference type="InterPro" id="IPR001387">
    <property type="entry name" value="Cro/C1-type_HTH"/>
</dbReference>
<gene>
    <name evidence="2" type="ORF">PNW85_13795</name>
</gene>
<dbReference type="CDD" id="cd00093">
    <property type="entry name" value="HTH_XRE"/>
    <property type="match status" value="1"/>
</dbReference>